<proteinExistence type="predicted"/>
<feature type="region of interest" description="Disordered" evidence="1">
    <location>
        <begin position="79"/>
        <end position="102"/>
    </location>
</feature>
<reference evidence="2" key="1">
    <citation type="submission" date="2020-04" db="EMBL/GenBank/DDBJ databases">
        <authorList>
            <person name="Chiriac C."/>
            <person name="Salcher M."/>
            <person name="Ghai R."/>
            <person name="Kavagutti S V."/>
        </authorList>
    </citation>
    <scope>NUCLEOTIDE SEQUENCE</scope>
</reference>
<dbReference type="EMBL" id="LR796479">
    <property type="protein sequence ID" value="CAB4147351.1"/>
    <property type="molecule type" value="Genomic_DNA"/>
</dbReference>
<protein>
    <submittedName>
        <fullName evidence="2">Uncharacterized protein</fullName>
    </submittedName>
</protein>
<name>A0A6J5MMZ1_9CAUD</name>
<gene>
    <name evidence="2" type="ORF">UFOVP509_25</name>
</gene>
<sequence length="108" mass="12489">MTLLDIAERPYPPEPTNANLVAYVDHVRPHVTPMESYILAWVTRYFEAHPQHEDVTGGELAKWSRVSILTVRPRLHGLQRQGKLRKTASMRPSRAPGENRCHAYYMPR</sequence>
<organism evidence="2">
    <name type="scientific">uncultured Caudovirales phage</name>
    <dbReference type="NCBI Taxonomy" id="2100421"/>
    <lineage>
        <taxon>Viruses</taxon>
        <taxon>Duplodnaviria</taxon>
        <taxon>Heunggongvirae</taxon>
        <taxon>Uroviricota</taxon>
        <taxon>Caudoviricetes</taxon>
        <taxon>Peduoviridae</taxon>
        <taxon>Maltschvirus</taxon>
        <taxon>Maltschvirus maltsch</taxon>
    </lineage>
</organism>
<evidence type="ECO:0000313" key="2">
    <source>
        <dbReference type="EMBL" id="CAB4147351.1"/>
    </source>
</evidence>
<evidence type="ECO:0000256" key="1">
    <source>
        <dbReference type="SAM" id="MobiDB-lite"/>
    </source>
</evidence>
<accession>A0A6J5MMZ1</accession>
<feature type="compositionally biased region" description="Basic residues" evidence="1">
    <location>
        <begin position="79"/>
        <end position="88"/>
    </location>
</feature>